<dbReference type="Gene3D" id="3.80.10.10">
    <property type="entry name" value="Ribonuclease Inhibitor"/>
    <property type="match status" value="1"/>
</dbReference>
<dbReference type="PROSITE" id="PS00108">
    <property type="entry name" value="PROTEIN_KINASE_ST"/>
    <property type="match status" value="1"/>
</dbReference>
<dbReference type="PROSITE" id="PS50011">
    <property type="entry name" value="PROTEIN_KINASE_DOM"/>
    <property type="match status" value="1"/>
</dbReference>
<dbReference type="SUPFAM" id="SSF56112">
    <property type="entry name" value="Protein kinase-like (PK-like)"/>
    <property type="match status" value="1"/>
</dbReference>
<evidence type="ECO:0000256" key="3">
    <source>
        <dbReference type="ARBA" id="ARBA00022679"/>
    </source>
</evidence>
<dbReference type="InterPro" id="IPR017441">
    <property type="entry name" value="Protein_kinase_ATP_BS"/>
</dbReference>
<sequence length="916" mass="101471">MARLSEWRIAVGLMVHFAMLVHYAHFARAQLGSLLRTTQLLGGFISIDCGSTANFTDPVTSIEWVPDAGYISVGANFQNVALNGLTDITLSTLRYFPTYRRKFCYTLPATLNTTYLIRAQFHYGNYDGTNSPPNFQISIDATITSSPLFTSSAYDPVVAEATVVAQSDQLFFCLLPNSTSDVPFINSLELRNLGINYIYYNLIDKGPYYLENVGTYNFGSDETVRFPDDLYDRIWVAQGTAGYQVLSTTSSINVTGYNRDEAPTKVLQTAQYWNTSVNLEFTNLLATEDLHYVVSLFFAEIESIAATEKRNISMEPGTLNGIGYLDVYNLVGLDTVVEYAWSAAILNSTDTLLLSTTADSLLGPMLNALAINRIYLPSQLRTNLGDVNAIQSFKSSIGLDSWSGDPCYPVPYDWVNCTVNATNGVRISSINLSSMKLIGPIPTSLSSLEGLTTLFLDNNYLNGSIPNQLSSLINLEQLHLQNNNLSGPFPLWATNLTQLEELYLQNNNLTGEVPSLSAFANSSIQILTFGNQLLCNASGCPKTTSNYKFPIAIVVGVVVGVIVVVVILGIIIVCLCQRDSLSPDRDLDEVRDPNQVRAYSYDQVRNATNNFANEIGSGGFGHVYRGTLGDDAVAVKVSKTYTRLDFRQFESEVTNLSRVRHNKLVRLIGYCNHMRKLILIYEYMEGGSCHDLLHGEERNTLNWETRLSIAIDAAQGLEYLHEFVDPKIIHRDIKTANILLNKRNEAKLSDFGISRPILEGGHPPTQVMGTRGYVDPEYERTQNLTEKVDIFSFGVVLLEFISGRDPVSSLGSGHFAYEHVRTRLDARNITDVIDESFGLDYNVDSIRRVGQIAKRCVNPKSKDRPTMTLVLQELCAAKNIERPESSNGRHHAPSAPTLEVELSTTSSHLLPGPSAR</sequence>
<evidence type="ECO:0000256" key="9">
    <source>
        <dbReference type="ARBA" id="ARBA00022989"/>
    </source>
</evidence>
<evidence type="ECO:0000259" key="14">
    <source>
        <dbReference type="PROSITE" id="PS50011"/>
    </source>
</evidence>
<dbReference type="PANTHER" id="PTHR45631">
    <property type="entry name" value="OS07G0107800 PROTEIN-RELATED"/>
    <property type="match status" value="1"/>
</dbReference>
<accession>A0ABP0WZ67</accession>
<keyword evidence="16" id="KW-1185">Reference proteome</keyword>
<dbReference type="InterPro" id="IPR000719">
    <property type="entry name" value="Prot_kinase_dom"/>
</dbReference>
<protein>
    <recommendedName>
        <fullName evidence="14">Protein kinase domain-containing protein</fullName>
    </recommendedName>
</protein>
<dbReference type="Gene3D" id="3.30.200.20">
    <property type="entry name" value="Phosphorylase Kinase, domain 1"/>
    <property type="match status" value="1"/>
</dbReference>
<keyword evidence="7" id="KW-0418">Kinase</keyword>
<dbReference type="EMBL" id="OZ020098">
    <property type="protein sequence ID" value="CAK9270958.1"/>
    <property type="molecule type" value="Genomic_DNA"/>
</dbReference>
<proteinExistence type="predicted"/>
<evidence type="ECO:0000256" key="2">
    <source>
        <dbReference type="ARBA" id="ARBA00022614"/>
    </source>
</evidence>
<evidence type="ECO:0000313" key="16">
    <source>
        <dbReference type="Proteomes" id="UP001497444"/>
    </source>
</evidence>
<feature type="transmembrane region" description="Helical" evidence="13">
    <location>
        <begin position="549"/>
        <end position="575"/>
    </location>
</feature>
<feature type="binding site" evidence="11">
    <location>
        <position position="636"/>
    </location>
    <ligand>
        <name>ATP</name>
        <dbReference type="ChEBI" id="CHEBI:30616"/>
    </ligand>
</feature>
<keyword evidence="10 13" id="KW-0472">Membrane</keyword>
<dbReference type="Proteomes" id="UP001497444">
    <property type="component" value="Chromosome 3"/>
</dbReference>
<evidence type="ECO:0000256" key="1">
    <source>
        <dbReference type="ARBA" id="ARBA00004167"/>
    </source>
</evidence>
<feature type="region of interest" description="Disordered" evidence="12">
    <location>
        <begin position="881"/>
        <end position="916"/>
    </location>
</feature>
<dbReference type="Gene3D" id="1.10.510.10">
    <property type="entry name" value="Transferase(Phosphotransferase) domain 1"/>
    <property type="match status" value="1"/>
</dbReference>
<keyword evidence="8 11" id="KW-0067">ATP-binding</keyword>
<dbReference type="InterPro" id="IPR011009">
    <property type="entry name" value="Kinase-like_dom_sf"/>
</dbReference>
<evidence type="ECO:0000256" key="6">
    <source>
        <dbReference type="ARBA" id="ARBA00022741"/>
    </source>
</evidence>
<gene>
    <name evidence="15" type="ORF">CSSPJE1EN1_LOCUS16436</name>
</gene>
<keyword evidence="6 11" id="KW-0547">Nucleotide-binding</keyword>
<dbReference type="SMART" id="SM00220">
    <property type="entry name" value="S_TKc"/>
    <property type="match status" value="1"/>
</dbReference>
<evidence type="ECO:0000256" key="8">
    <source>
        <dbReference type="ARBA" id="ARBA00022840"/>
    </source>
</evidence>
<evidence type="ECO:0000256" key="5">
    <source>
        <dbReference type="ARBA" id="ARBA00022737"/>
    </source>
</evidence>
<dbReference type="InterPro" id="IPR024788">
    <property type="entry name" value="Malectin-like_Carb-bd_dom"/>
</dbReference>
<keyword evidence="9 13" id="KW-1133">Transmembrane helix</keyword>
<dbReference type="InterPro" id="IPR008271">
    <property type="entry name" value="Ser/Thr_kinase_AS"/>
</dbReference>
<keyword evidence="5" id="KW-0677">Repeat</keyword>
<dbReference type="PROSITE" id="PS00107">
    <property type="entry name" value="PROTEIN_KINASE_ATP"/>
    <property type="match status" value="1"/>
</dbReference>
<dbReference type="InterPro" id="IPR032675">
    <property type="entry name" value="LRR_dom_sf"/>
</dbReference>
<keyword evidence="2" id="KW-0433">Leucine-rich repeat</keyword>
<evidence type="ECO:0000256" key="11">
    <source>
        <dbReference type="PROSITE-ProRule" id="PRU10141"/>
    </source>
</evidence>
<keyword evidence="4 13" id="KW-0812">Transmembrane</keyword>
<feature type="domain" description="Protein kinase" evidence="14">
    <location>
        <begin position="609"/>
        <end position="880"/>
    </location>
</feature>
<dbReference type="Pfam" id="PF00560">
    <property type="entry name" value="LRR_1"/>
    <property type="match status" value="3"/>
</dbReference>
<keyword evidence="3" id="KW-0808">Transferase</keyword>
<evidence type="ECO:0000313" key="15">
    <source>
        <dbReference type="EMBL" id="CAK9270958.1"/>
    </source>
</evidence>
<comment type="subcellular location">
    <subcellularLocation>
        <location evidence="1">Membrane</location>
        <topology evidence="1">Single-pass membrane protein</topology>
    </subcellularLocation>
</comment>
<evidence type="ECO:0000256" key="10">
    <source>
        <dbReference type="ARBA" id="ARBA00023136"/>
    </source>
</evidence>
<dbReference type="Pfam" id="PF00069">
    <property type="entry name" value="Pkinase"/>
    <property type="match status" value="1"/>
</dbReference>
<organism evidence="15 16">
    <name type="scientific">Sphagnum jensenii</name>
    <dbReference type="NCBI Taxonomy" id="128206"/>
    <lineage>
        <taxon>Eukaryota</taxon>
        <taxon>Viridiplantae</taxon>
        <taxon>Streptophyta</taxon>
        <taxon>Embryophyta</taxon>
        <taxon>Bryophyta</taxon>
        <taxon>Sphagnophytina</taxon>
        <taxon>Sphagnopsida</taxon>
        <taxon>Sphagnales</taxon>
        <taxon>Sphagnaceae</taxon>
        <taxon>Sphagnum</taxon>
    </lineage>
</organism>
<evidence type="ECO:0000256" key="4">
    <source>
        <dbReference type="ARBA" id="ARBA00022692"/>
    </source>
</evidence>
<reference evidence="15" key="1">
    <citation type="submission" date="2024-02" db="EMBL/GenBank/DDBJ databases">
        <authorList>
            <consortium name="ELIXIR-Norway"/>
            <consortium name="Elixir Norway"/>
        </authorList>
    </citation>
    <scope>NUCLEOTIDE SEQUENCE</scope>
</reference>
<name>A0ABP0WZ67_9BRYO</name>
<evidence type="ECO:0000256" key="13">
    <source>
        <dbReference type="SAM" id="Phobius"/>
    </source>
</evidence>
<evidence type="ECO:0000256" key="7">
    <source>
        <dbReference type="ARBA" id="ARBA00022777"/>
    </source>
</evidence>
<evidence type="ECO:0000256" key="12">
    <source>
        <dbReference type="SAM" id="MobiDB-lite"/>
    </source>
</evidence>
<dbReference type="InterPro" id="IPR001611">
    <property type="entry name" value="Leu-rich_rpt"/>
</dbReference>
<dbReference type="SUPFAM" id="SSF52058">
    <property type="entry name" value="L domain-like"/>
    <property type="match status" value="1"/>
</dbReference>
<dbReference type="Pfam" id="PF12819">
    <property type="entry name" value="Malectin_like"/>
    <property type="match status" value="1"/>
</dbReference>